<keyword evidence="1 6" id="KW-0963">Cytoplasm</keyword>
<feature type="region of interest" description="Disordered" evidence="7">
    <location>
        <begin position="219"/>
        <end position="245"/>
    </location>
</feature>
<comment type="caution">
    <text evidence="6">Lacks conserved residue(s) required for the propagation of feature annotation.</text>
</comment>
<accession>A0ABP5ACF7</accession>
<dbReference type="PANTHER" id="PTHR31760:SF0">
    <property type="entry name" value="S-ADENOSYL-L-METHIONINE-DEPENDENT METHYLTRANSFERASES SUPERFAMILY PROTEIN"/>
    <property type="match status" value="1"/>
</dbReference>
<name>A0ABP5ACF7_9ACTN</name>
<feature type="binding site" evidence="6">
    <location>
        <position position="82"/>
    </location>
    <ligand>
        <name>S-adenosyl-L-methionine</name>
        <dbReference type="ChEBI" id="CHEBI:59789"/>
    </ligand>
</feature>
<feature type="compositionally biased region" description="Basic residues" evidence="7">
    <location>
        <begin position="231"/>
        <end position="245"/>
    </location>
</feature>
<feature type="binding site" evidence="6">
    <location>
        <position position="142"/>
    </location>
    <ligand>
        <name>S-adenosyl-L-methionine</name>
        <dbReference type="ChEBI" id="CHEBI:59789"/>
    </ligand>
</feature>
<organism evidence="8 9">
    <name type="scientific">Nocardioides lentus</name>
    <dbReference type="NCBI Taxonomy" id="338077"/>
    <lineage>
        <taxon>Bacteria</taxon>
        <taxon>Bacillati</taxon>
        <taxon>Actinomycetota</taxon>
        <taxon>Actinomycetes</taxon>
        <taxon>Propionibacteriales</taxon>
        <taxon>Nocardioidaceae</taxon>
        <taxon>Nocardioides</taxon>
    </lineage>
</organism>
<dbReference type="PANTHER" id="PTHR31760">
    <property type="entry name" value="S-ADENOSYL-L-METHIONINE-DEPENDENT METHYLTRANSFERASES SUPERFAMILY PROTEIN"/>
    <property type="match status" value="1"/>
</dbReference>
<evidence type="ECO:0000256" key="4">
    <source>
        <dbReference type="ARBA" id="ARBA00022679"/>
    </source>
</evidence>
<evidence type="ECO:0000256" key="7">
    <source>
        <dbReference type="SAM" id="MobiDB-lite"/>
    </source>
</evidence>
<proteinExistence type="inferred from homology"/>
<comment type="similarity">
    <text evidence="6">Belongs to the methyltransferase superfamily. RNA methyltransferase RsmG family.</text>
</comment>
<comment type="caution">
    <text evidence="8">The sequence shown here is derived from an EMBL/GenBank/DDBJ whole genome shotgun (WGS) entry which is preliminary data.</text>
</comment>
<feature type="binding site" evidence="6">
    <location>
        <position position="77"/>
    </location>
    <ligand>
        <name>S-adenosyl-L-methionine</name>
        <dbReference type="ChEBI" id="CHEBI:59789"/>
    </ligand>
</feature>
<keyword evidence="9" id="KW-1185">Reference proteome</keyword>
<evidence type="ECO:0000313" key="8">
    <source>
        <dbReference type="EMBL" id="GAA1905962.1"/>
    </source>
</evidence>
<dbReference type="Proteomes" id="UP001501612">
    <property type="component" value="Unassembled WGS sequence"/>
</dbReference>
<dbReference type="Pfam" id="PF02527">
    <property type="entry name" value="GidB"/>
    <property type="match status" value="1"/>
</dbReference>
<dbReference type="HAMAP" id="MF_00074">
    <property type="entry name" value="16SrRNA_methyltr_G"/>
    <property type="match status" value="1"/>
</dbReference>
<dbReference type="InterPro" id="IPR003682">
    <property type="entry name" value="rRNA_ssu_MeTfrase_G"/>
</dbReference>
<evidence type="ECO:0000256" key="1">
    <source>
        <dbReference type="ARBA" id="ARBA00022490"/>
    </source>
</evidence>
<dbReference type="RefSeq" id="WP_344002813.1">
    <property type="nucleotide sequence ID" value="NZ_BAAAMY010000001.1"/>
</dbReference>
<sequence length="245" mass="25773">MTDGPAATAALPPPAASDVFGDRLVLAQAYAAWLADAGVVRGLIGPREAPRLWDRHLLNCAVLTEVLPAGSSVADIGSGAGLPGLALAIARPDLRVTLVEPLLRRATFLQEVVDDLDLGAVEVVRARAEDVRERRFAVTVSRAVAPLPRLADWCLPMTEVGGAMVALKGDRAATEVAELPPASWTASGAAQPEVLTVGVGVVDPPVTVVRVVREREAPVRLVGHDGPPSGRPRRRSSSSARRRPR</sequence>
<keyword evidence="4 6" id="KW-0808">Transferase</keyword>
<reference evidence="9" key="1">
    <citation type="journal article" date="2019" name="Int. J. Syst. Evol. Microbiol.">
        <title>The Global Catalogue of Microorganisms (GCM) 10K type strain sequencing project: providing services to taxonomists for standard genome sequencing and annotation.</title>
        <authorList>
            <consortium name="The Broad Institute Genomics Platform"/>
            <consortium name="The Broad Institute Genome Sequencing Center for Infectious Disease"/>
            <person name="Wu L."/>
            <person name="Ma J."/>
        </authorList>
    </citation>
    <scope>NUCLEOTIDE SEQUENCE [LARGE SCALE GENOMIC DNA]</scope>
    <source>
        <strain evidence="9">JCM 14046</strain>
    </source>
</reference>
<feature type="binding site" evidence="6">
    <location>
        <begin position="128"/>
        <end position="129"/>
    </location>
    <ligand>
        <name>S-adenosyl-L-methionine</name>
        <dbReference type="ChEBI" id="CHEBI:59789"/>
    </ligand>
</feature>
<dbReference type="EC" id="2.1.1.-" evidence="6"/>
<keyword evidence="2 6" id="KW-0698">rRNA processing</keyword>
<dbReference type="EMBL" id="BAAAMY010000001">
    <property type="protein sequence ID" value="GAA1905962.1"/>
    <property type="molecule type" value="Genomic_DNA"/>
</dbReference>
<dbReference type="SUPFAM" id="SSF53335">
    <property type="entry name" value="S-adenosyl-L-methionine-dependent methyltransferases"/>
    <property type="match status" value="1"/>
</dbReference>
<dbReference type="InterPro" id="IPR029063">
    <property type="entry name" value="SAM-dependent_MTases_sf"/>
</dbReference>
<gene>
    <name evidence="6" type="primary">rsmG</name>
    <name evidence="8" type="ORF">GCM10009737_03460</name>
</gene>
<evidence type="ECO:0000256" key="6">
    <source>
        <dbReference type="HAMAP-Rule" id="MF_00074"/>
    </source>
</evidence>
<evidence type="ECO:0000313" key="9">
    <source>
        <dbReference type="Proteomes" id="UP001501612"/>
    </source>
</evidence>
<dbReference type="NCBIfam" id="TIGR00138">
    <property type="entry name" value="rsmG_gidB"/>
    <property type="match status" value="1"/>
</dbReference>
<evidence type="ECO:0000256" key="2">
    <source>
        <dbReference type="ARBA" id="ARBA00022552"/>
    </source>
</evidence>
<dbReference type="Gene3D" id="3.40.50.150">
    <property type="entry name" value="Vaccinia Virus protein VP39"/>
    <property type="match status" value="1"/>
</dbReference>
<keyword evidence="5 6" id="KW-0949">S-adenosyl-L-methionine</keyword>
<comment type="subcellular location">
    <subcellularLocation>
        <location evidence="6">Cytoplasm</location>
    </subcellularLocation>
</comment>
<keyword evidence="3 6" id="KW-0489">Methyltransferase</keyword>
<comment type="function">
    <text evidence="6">Specifically methylates the N7 position of a guanine in 16S rRNA.</text>
</comment>
<evidence type="ECO:0000256" key="3">
    <source>
        <dbReference type="ARBA" id="ARBA00022603"/>
    </source>
</evidence>
<protein>
    <recommendedName>
        <fullName evidence="6">Ribosomal RNA small subunit methyltransferase G</fullName>
        <ecNumber evidence="6">2.1.1.-</ecNumber>
    </recommendedName>
    <alternativeName>
        <fullName evidence="6">16S rRNA 7-methylguanosine methyltransferase</fullName>
        <shortName evidence="6">16S rRNA m7G methyltransferase</shortName>
    </alternativeName>
</protein>
<evidence type="ECO:0000256" key="5">
    <source>
        <dbReference type="ARBA" id="ARBA00022691"/>
    </source>
</evidence>